<keyword evidence="1" id="KW-0472">Membrane</keyword>
<organism evidence="2 3">
    <name type="scientific">Massilia suwonensis</name>
    <dbReference type="NCBI Taxonomy" id="648895"/>
    <lineage>
        <taxon>Bacteria</taxon>
        <taxon>Pseudomonadati</taxon>
        <taxon>Pseudomonadota</taxon>
        <taxon>Betaproteobacteria</taxon>
        <taxon>Burkholderiales</taxon>
        <taxon>Oxalobacteraceae</taxon>
        <taxon>Telluria group</taxon>
        <taxon>Massilia</taxon>
    </lineage>
</organism>
<comment type="caution">
    <text evidence="2">The sequence shown here is derived from an EMBL/GenBank/DDBJ whole genome shotgun (WGS) entry which is preliminary data.</text>
</comment>
<keyword evidence="1" id="KW-1133">Transmembrane helix</keyword>
<evidence type="ECO:0000313" key="3">
    <source>
        <dbReference type="Proteomes" id="UP001596101"/>
    </source>
</evidence>
<keyword evidence="3" id="KW-1185">Reference proteome</keyword>
<name>A0ABW0MEW8_9BURK</name>
<accession>A0ABW0MEW8</accession>
<proteinExistence type="predicted"/>
<evidence type="ECO:0000256" key="1">
    <source>
        <dbReference type="SAM" id="Phobius"/>
    </source>
</evidence>
<feature type="transmembrane region" description="Helical" evidence="1">
    <location>
        <begin position="16"/>
        <end position="36"/>
    </location>
</feature>
<keyword evidence="1" id="KW-0812">Transmembrane</keyword>
<dbReference type="Proteomes" id="UP001596101">
    <property type="component" value="Unassembled WGS sequence"/>
</dbReference>
<sequence length="106" mass="11760">MRYSVSFIWAANEKTAIAGGFWSFGLFSCCVNLPLLHRLKAGMAKPKIGKEGSVAHRESEMVKTTITLGYEAWQAFCRTASFAAPSGNDWQVVATNRQHFEQETSV</sequence>
<gene>
    <name evidence="2" type="ORF">ACFPQ5_01125</name>
</gene>
<dbReference type="RefSeq" id="WP_379751065.1">
    <property type="nucleotide sequence ID" value="NZ_JBHSMR010000001.1"/>
</dbReference>
<evidence type="ECO:0000313" key="2">
    <source>
        <dbReference type="EMBL" id="MFC5476773.1"/>
    </source>
</evidence>
<dbReference type="PROSITE" id="PS51257">
    <property type="entry name" value="PROKAR_LIPOPROTEIN"/>
    <property type="match status" value="1"/>
</dbReference>
<reference evidence="3" key="1">
    <citation type="journal article" date="2019" name="Int. J. Syst. Evol. Microbiol.">
        <title>The Global Catalogue of Microorganisms (GCM) 10K type strain sequencing project: providing services to taxonomists for standard genome sequencing and annotation.</title>
        <authorList>
            <consortium name="The Broad Institute Genomics Platform"/>
            <consortium name="The Broad Institute Genome Sequencing Center for Infectious Disease"/>
            <person name="Wu L."/>
            <person name="Ma J."/>
        </authorList>
    </citation>
    <scope>NUCLEOTIDE SEQUENCE [LARGE SCALE GENOMIC DNA]</scope>
    <source>
        <strain evidence="3">CCUG 43111</strain>
    </source>
</reference>
<dbReference type="EMBL" id="JBHSMR010000001">
    <property type="protein sequence ID" value="MFC5476773.1"/>
    <property type="molecule type" value="Genomic_DNA"/>
</dbReference>
<protein>
    <submittedName>
        <fullName evidence="2">Uncharacterized protein</fullName>
    </submittedName>
</protein>